<dbReference type="Proteomes" id="UP000677913">
    <property type="component" value="Unassembled WGS sequence"/>
</dbReference>
<evidence type="ECO:0000313" key="2">
    <source>
        <dbReference type="Proteomes" id="UP000677913"/>
    </source>
</evidence>
<organism evidence="1 2">
    <name type="scientific">Actinocrinis puniceicyclus</name>
    <dbReference type="NCBI Taxonomy" id="977794"/>
    <lineage>
        <taxon>Bacteria</taxon>
        <taxon>Bacillati</taxon>
        <taxon>Actinomycetota</taxon>
        <taxon>Actinomycetes</taxon>
        <taxon>Catenulisporales</taxon>
        <taxon>Actinospicaceae</taxon>
        <taxon>Actinocrinis</taxon>
    </lineage>
</organism>
<dbReference type="EMBL" id="JAGSXH010000035">
    <property type="protein sequence ID" value="MBS2963815.1"/>
    <property type="molecule type" value="Genomic_DNA"/>
</dbReference>
<keyword evidence="2" id="KW-1185">Reference proteome</keyword>
<sequence>MISRTAPTREEIIARGVRIDGLTAVRWIYGVGRTKGYELLRSGSLDFKVIRVPGRRESYVVPTSEVLRVLGLQDAPAETAR</sequence>
<proteinExistence type="predicted"/>
<evidence type="ECO:0008006" key="3">
    <source>
        <dbReference type="Google" id="ProtNLM"/>
    </source>
</evidence>
<evidence type="ECO:0000313" key="1">
    <source>
        <dbReference type="EMBL" id="MBS2963815.1"/>
    </source>
</evidence>
<gene>
    <name evidence="1" type="ORF">KGA66_12205</name>
</gene>
<dbReference type="AlphaFoldDB" id="A0A8J7WN67"/>
<comment type="caution">
    <text evidence="1">The sequence shown here is derived from an EMBL/GenBank/DDBJ whole genome shotgun (WGS) entry which is preliminary data.</text>
</comment>
<protein>
    <recommendedName>
        <fullName evidence="3">Helix-turn-helix domain-containing protein</fullName>
    </recommendedName>
</protein>
<reference evidence="1" key="1">
    <citation type="submission" date="2021-04" db="EMBL/GenBank/DDBJ databases">
        <title>Genome based classification of Actinospica acidithermotolerans sp. nov., an actinobacterium isolated from an Indonesian hot spring.</title>
        <authorList>
            <person name="Kusuma A.B."/>
            <person name="Putra K.E."/>
            <person name="Nafisah S."/>
            <person name="Loh J."/>
            <person name="Nouioui I."/>
            <person name="Goodfellow M."/>
        </authorList>
    </citation>
    <scope>NUCLEOTIDE SEQUENCE</scope>
    <source>
        <strain evidence="1">DSM 45618</strain>
    </source>
</reference>
<dbReference type="RefSeq" id="WP_211467858.1">
    <property type="nucleotide sequence ID" value="NZ_JAGSXH010000035.1"/>
</dbReference>
<name>A0A8J7WN67_9ACTN</name>
<accession>A0A8J7WN67</accession>